<keyword evidence="6" id="KW-1185">Reference proteome</keyword>
<protein>
    <submittedName>
        <fullName evidence="5">PfkB domain protein</fullName>
    </submittedName>
</protein>
<dbReference type="EMBL" id="CM001022">
    <property type="protein sequence ID" value="EFQ22573.1"/>
    <property type="molecule type" value="Genomic_DNA"/>
</dbReference>
<dbReference type="Proteomes" id="UP000005096">
    <property type="component" value="Chromosome"/>
</dbReference>
<dbReference type="PANTHER" id="PTHR43320">
    <property type="entry name" value="SUGAR KINASE"/>
    <property type="match status" value="1"/>
</dbReference>
<dbReference type="OrthoDB" id="9775849at2"/>
<dbReference type="SUPFAM" id="SSF53613">
    <property type="entry name" value="Ribokinase-like"/>
    <property type="match status" value="1"/>
</dbReference>
<accession>E3CWR8</accession>
<dbReference type="NCBIfam" id="NF007321">
    <property type="entry name" value="PRK09813.1"/>
    <property type="match status" value="1"/>
</dbReference>
<proteinExistence type="inferred from homology"/>
<comment type="similarity">
    <text evidence="1">Belongs to the carbohydrate kinase PfkB family.</text>
</comment>
<evidence type="ECO:0000256" key="1">
    <source>
        <dbReference type="ARBA" id="ARBA00010688"/>
    </source>
</evidence>
<keyword evidence="2" id="KW-0808">Transferase</keyword>
<reference evidence="5 6" key="1">
    <citation type="journal article" date="2010" name="Stand. Genomic Sci.">
        <title>Non-contiguous finished genome sequence of Aminomonas paucivorans type strain (GLU-3).</title>
        <authorList>
            <person name="Pitluck S."/>
            <person name="Yasawong M."/>
            <person name="Held B."/>
            <person name="Lapidus A."/>
            <person name="Nolan M."/>
            <person name="Copeland A."/>
            <person name="Lucas S."/>
            <person name="Del Rio T.G."/>
            <person name="Tice H."/>
            <person name="Cheng J.F."/>
            <person name="Chertkov O."/>
            <person name="Goodwin L."/>
            <person name="Tapia R."/>
            <person name="Han C."/>
            <person name="Liolios K."/>
            <person name="Ivanova N."/>
            <person name="Mavromatis K."/>
            <person name="Ovchinnikova G."/>
            <person name="Pati A."/>
            <person name="Chen A."/>
            <person name="Palaniappan K."/>
            <person name="Land M."/>
            <person name="Hauser L."/>
            <person name="Chang Y.J."/>
            <person name="Jeffries C.D."/>
            <person name="Pukall R."/>
            <person name="Spring S."/>
            <person name="Rohde M."/>
            <person name="Sikorski J."/>
            <person name="Goker M."/>
            <person name="Woyke T."/>
            <person name="Bristow J."/>
            <person name="Eisen J.A."/>
            <person name="Markowitz V."/>
            <person name="Hugenholtz P."/>
            <person name="Kyrpides N.C."/>
            <person name="Klenk H.P."/>
        </authorList>
    </citation>
    <scope>NUCLEOTIDE SEQUENCE [LARGE SCALE GENOMIC DNA]</scope>
    <source>
        <strain evidence="5 6">DSM 12260</strain>
    </source>
</reference>
<dbReference type="STRING" id="584708.Apau_0136"/>
<dbReference type="GO" id="GO:0016301">
    <property type="term" value="F:kinase activity"/>
    <property type="evidence" value="ECO:0007669"/>
    <property type="project" value="UniProtKB-KW"/>
</dbReference>
<dbReference type="PROSITE" id="PS00583">
    <property type="entry name" value="PFKB_KINASES_1"/>
    <property type="match status" value="1"/>
</dbReference>
<dbReference type="AlphaFoldDB" id="E3CWR8"/>
<gene>
    <name evidence="5" type="ORF">Apau_0136</name>
</gene>
<dbReference type="Gene3D" id="3.40.1190.20">
    <property type="match status" value="1"/>
</dbReference>
<dbReference type="PaxDb" id="584708-Apau_0136"/>
<dbReference type="RefSeq" id="WP_006299715.1">
    <property type="nucleotide sequence ID" value="NZ_CM001022.1"/>
</dbReference>
<dbReference type="InterPro" id="IPR011611">
    <property type="entry name" value="PfkB_dom"/>
</dbReference>
<dbReference type="InterPro" id="IPR002173">
    <property type="entry name" value="Carboh/pur_kinase_PfkB_CS"/>
</dbReference>
<evidence type="ECO:0000313" key="6">
    <source>
        <dbReference type="Proteomes" id="UP000005096"/>
    </source>
</evidence>
<name>E3CWR8_9BACT</name>
<dbReference type="PANTHER" id="PTHR43320:SF3">
    <property type="entry name" value="CARBOHYDRATE KINASE PFKB DOMAIN-CONTAINING PROTEIN"/>
    <property type="match status" value="1"/>
</dbReference>
<feature type="domain" description="Carbohydrate kinase PfkB" evidence="4">
    <location>
        <begin position="176"/>
        <end position="260"/>
    </location>
</feature>
<keyword evidence="3" id="KW-0418">Kinase</keyword>
<dbReference type="eggNOG" id="COG0524">
    <property type="taxonomic scope" value="Bacteria"/>
</dbReference>
<dbReference type="InterPro" id="IPR029056">
    <property type="entry name" value="Ribokinase-like"/>
</dbReference>
<feature type="domain" description="Carbohydrate kinase PfkB" evidence="4">
    <location>
        <begin position="22"/>
        <end position="119"/>
    </location>
</feature>
<evidence type="ECO:0000256" key="3">
    <source>
        <dbReference type="ARBA" id="ARBA00022777"/>
    </source>
</evidence>
<evidence type="ECO:0000313" key="5">
    <source>
        <dbReference type="EMBL" id="EFQ22573.1"/>
    </source>
</evidence>
<evidence type="ECO:0000259" key="4">
    <source>
        <dbReference type="Pfam" id="PF00294"/>
    </source>
</evidence>
<dbReference type="InterPro" id="IPR052700">
    <property type="entry name" value="Carb_kinase_PfkB-like"/>
</dbReference>
<dbReference type="HOGENOM" id="CLU_027634_13_0_0"/>
<dbReference type="Pfam" id="PF00294">
    <property type="entry name" value="PfkB"/>
    <property type="match status" value="2"/>
</dbReference>
<evidence type="ECO:0000256" key="2">
    <source>
        <dbReference type="ARBA" id="ARBA00022679"/>
    </source>
</evidence>
<sequence>MRIATVGDNCMDVYVNLGNRAFPGGNPVNVAVYLARLGEHPSYLGVVGDDEHGARLREAVAAKGVDVSRVRTLPGKTAVSTIKLVEGQRVFGDYEEGVMADFRLDEEDRAFLRGFDLVHTGIWGMVERDLPELHRRGPLISFDFADKYDHEILGIALPHVDYAFFAAEEDTPFVRDLICRAQARGPRVAVATLGANGSLAWDGKEFTPFGIVPVEVVDNMGAGDSYIAGFMRGVLLGEPLARCMALGAENASVTLTTLGAW</sequence>
<organism evidence="5 6">
    <name type="scientific">Aminomonas paucivorans DSM 12260</name>
    <dbReference type="NCBI Taxonomy" id="584708"/>
    <lineage>
        <taxon>Bacteria</taxon>
        <taxon>Thermotogati</taxon>
        <taxon>Synergistota</taxon>
        <taxon>Synergistia</taxon>
        <taxon>Synergistales</taxon>
        <taxon>Synergistaceae</taxon>
        <taxon>Aminomonas</taxon>
    </lineage>
</organism>